<keyword evidence="3" id="KW-1185">Reference proteome</keyword>
<accession>A0A1Y1SZN9</accession>
<dbReference type="RefSeq" id="WP_084843359.1">
    <property type="nucleotide sequence ID" value="NZ_ARYN01000027.1"/>
</dbReference>
<feature type="domain" description="HTH cro/C1-type" evidence="1">
    <location>
        <begin position="6"/>
        <end position="36"/>
    </location>
</feature>
<dbReference type="InterPro" id="IPR001387">
    <property type="entry name" value="Cro/C1-type_HTH"/>
</dbReference>
<dbReference type="STRING" id="1185767.IIF7_19484"/>
<dbReference type="Gene3D" id="1.10.260.40">
    <property type="entry name" value="lambda repressor-like DNA-binding domains"/>
    <property type="match status" value="1"/>
</dbReference>
<dbReference type="CDD" id="cd00093">
    <property type="entry name" value="HTH_XRE"/>
    <property type="match status" value="1"/>
</dbReference>
<proteinExistence type="predicted"/>
<dbReference type="AlphaFoldDB" id="A0A1Y1SZN9"/>
<dbReference type="SUPFAM" id="SSF47413">
    <property type="entry name" value="lambda repressor-like DNA-binding domains"/>
    <property type="match status" value="1"/>
</dbReference>
<dbReference type="PROSITE" id="PS50943">
    <property type="entry name" value="HTH_CROC1"/>
    <property type="match status" value="1"/>
</dbReference>
<gene>
    <name evidence="2" type="ORF">IIF7_19484</name>
</gene>
<protein>
    <submittedName>
        <fullName evidence="2">Helix-turn-helix domain-containing protein</fullName>
    </submittedName>
</protein>
<reference evidence="2 3" key="1">
    <citation type="submission" date="2013-04" db="EMBL/GenBank/DDBJ databases">
        <title>Zunongwangia sp. 22II14-10F7 Genome Sequencing.</title>
        <authorList>
            <person name="Lai Q."/>
            <person name="Shao Z."/>
        </authorList>
    </citation>
    <scope>NUCLEOTIDE SEQUENCE [LARGE SCALE GENOMIC DNA]</scope>
    <source>
        <strain evidence="2 3">22II14-10F7</strain>
    </source>
</reference>
<sequence>MTGEELKDLRIRANLTQEQLAELVGMHKNTIYSYENRDVLPKKKSDLIAKELLSLITKKGLEANHINVNNPIEVKNEIPLENTNGNLFQKQEDGSFNITADIIPFEAFASYIETLEDATIHHDFDTAVFNVDQYGRGNYKAFRIKGDSMNGGKIDDVPDKALVLGREVGRHHWKDGFHKTKHGFIILCKENIFHKDIVDFDPETGDIICHSRNKSPEYSDFTINLNDVYQIFKVIKRFM</sequence>
<dbReference type="InterPro" id="IPR010982">
    <property type="entry name" value="Lambda_DNA-bd_dom_sf"/>
</dbReference>
<dbReference type="EMBL" id="ARYN01000027">
    <property type="protein sequence ID" value="ORL43713.1"/>
    <property type="molecule type" value="Genomic_DNA"/>
</dbReference>
<organism evidence="2 3">
    <name type="scientific">Zunongwangia atlantica 22II14-10F7</name>
    <dbReference type="NCBI Taxonomy" id="1185767"/>
    <lineage>
        <taxon>Bacteria</taxon>
        <taxon>Pseudomonadati</taxon>
        <taxon>Bacteroidota</taxon>
        <taxon>Flavobacteriia</taxon>
        <taxon>Flavobacteriales</taxon>
        <taxon>Flavobacteriaceae</taxon>
        <taxon>Zunongwangia</taxon>
    </lineage>
</organism>
<name>A0A1Y1SZN9_9FLAO</name>
<comment type="caution">
    <text evidence="2">The sequence shown here is derived from an EMBL/GenBank/DDBJ whole genome shotgun (WGS) entry which is preliminary data.</text>
</comment>
<dbReference type="OrthoDB" id="3831186at2"/>
<evidence type="ECO:0000313" key="2">
    <source>
        <dbReference type="EMBL" id="ORL43713.1"/>
    </source>
</evidence>
<dbReference type="Proteomes" id="UP000192746">
    <property type="component" value="Unassembled WGS sequence"/>
</dbReference>
<dbReference type="SMART" id="SM00530">
    <property type="entry name" value="HTH_XRE"/>
    <property type="match status" value="1"/>
</dbReference>
<dbReference type="GO" id="GO:0003677">
    <property type="term" value="F:DNA binding"/>
    <property type="evidence" value="ECO:0007669"/>
    <property type="project" value="InterPro"/>
</dbReference>
<evidence type="ECO:0000259" key="1">
    <source>
        <dbReference type="PROSITE" id="PS50943"/>
    </source>
</evidence>
<dbReference type="Pfam" id="PF01381">
    <property type="entry name" value="HTH_3"/>
    <property type="match status" value="1"/>
</dbReference>
<evidence type="ECO:0000313" key="3">
    <source>
        <dbReference type="Proteomes" id="UP000192746"/>
    </source>
</evidence>